<dbReference type="AlphaFoldDB" id="A0A1Q9C8N6"/>
<name>A0A1Q9C8N6_SYMMI</name>
<feature type="transmembrane region" description="Helical" evidence="2">
    <location>
        <begin position="868"/>
        <end position="890"/>
    </location>
</feature>
<dbReference type="OrthoDB" id="417895at2759"/>
<feature type="region of interest" description="Disordered" evidence="1">
    <location>
        <begin position="500"/>
        <end position="546"/>
    </location>
</feature>
<feature type="region of interest" description="Disordered" evidence="1">
    <location>
        <begin position="280"/>
        <end position="303"/>
    </location>
</feature>
<dbReference type="EMBL" id="LSRX01001504">
    <property type="protein sequence ID" value="OLP79280.1"/>
    <property type="molecule type" value="Genomic_DNA"/>
</dbReference>
<evidence type="ECO:0000313" key="4">
    <source>
        <dbReference type="Proteomes" id="UP000186817"/>
    </source>
</evidence>
<comment type="caution">
    <text evidence="3">The sequence shown here is derived from an EMBL/GenBank/DDBJ whole genome shotgun (WGS) entry which is preliminary data.</text>
</comment>
<accession>A0A1Q9C8N6</accession>
<feature type="transmembrane region" description="Helical" evidence="2">
    <location>
        <begin position="768"/>
        <end position="790"/>
    </location>
</feature>
<reference evidence="3 4" key="1">
    <citation type="submission" date="2016-02" db="EMBL/GenBank/DDBJ databases">
        <title>Genome analysis of coral dinoflagellate symbionts highlights evolutionary adaptations to a symbiotic lifestyle.</title>
        <authorList>
            <person name="Aranda M."/>
            <person name="Li Y."/>
            <person name="Liew Y.J."/>
            <person name="Baumgarten S."/>
            <person name="Simakov O."/>
            <person name="Wilson M."/>
            <person name="Piel J."/>
            <person name="Ashoor H."/>
            <person name="Bougouffa S."/>
            <person name="Bajic V.B."/>
            <person name="Ryu T."/>
            <person name="Ravasi T."/>
            <person name="Bayer T."/>
            <person name="Micklem G."/>
            <person name="Kim H."/>
            <person name="Bhak J."/>
            <person name="Lajeunesse T.C."/>
            <person name="Voolstra C.R."/>
        </authorList>
    </citation>
    <scope>NUCLEOTIDE SEQUENCE [LARGE SCALE GENOMIC DNA]</scope>
    <source>
        <strain evidence="3 4">CCMP2467</strain>
    </source>
</reference>
<organism evidence="3 4">
    <name type="scientific">Symbiodinium microadriaticum</name>
    <name type="common">Dinoflagellate</name>
    <name type="synonym">Zooxanthella microadriatica</name>
    <dbReference type="NCBI Taxonomy" id="2951"/>
    <lineage>
        <taxon>Eukaryota</taxon>
        <taxon>Sar</taxon>
        <taxon>Alveolata</taxon>
        <taxon>Dinophyceae</taxon>
        <taxon>Suessiales</taxon>
        <taxon>Symbiodiniaceae</taxon>
        <taxon>Symbiodinium</taxon>
    </lineage>
</organism>
<gene>
    <name evidence="3" type="ORF">AK812_SmicGene40450</name>
</gene>
<feature type="transmembrane region" description="Helical" evidence="2">
    <location>
        <begin position="1077"/>
        <end position="1103"/>
    </location>
</feature>
<keyword evidence="2" id="KW-0812">Transmembrane</keyword>
<protein>
    <submittedName>
        <fullName evidence="3">Uncharacterized protein</fullName>
    </submittedName>
</protein>
<evidence type="ECO:0000313" key="3">
    <source>
        <dbReference type="EMBL" id="OLP79280.1"/>
    </source>
</evidence>
<keyword evidence="4" id="KW-1185">Reference proteome</keyword>
<sequence length="1251" mass="136737">MGSKPCLCIVRVDFDCPGQGDRGSCCGSDAFYRDTFLDEDAVGEESISNFAWEQARLKSLKGQVFLDYTKFSAAQAASAFKRRFSGALPEPFPHKDAAAPFNDGSTSPVSPFSRTFSDWTRSSDWLGKTMKEWKKDGLPPNSEPYWKKGDGAGLEVRCGSDYKNKRQHMTTSAGHMYHTLTVDSICSSVPLHSIVGSAVTSLPPTSPKSEWRFGCPLPRILCINVMLPHYNPKNPWAKDEGGCSYVGFFEITNETVAQVNSSAPPACVRMFRKFCEGPAGNPGCSPDHPDRSAYRRRDASKRKDMDPGLLRAAGWCLNQSELGVPEFLHQFNGKSFVIADSGCMVKKMLVGGLGCYVIKDPQGEWLEVGLSLRFDVRKFPFLFVDVLYNFRDFIPLAKCHYGFTVQASGKPAAVEDEDLPEGIIWAGMAVAAPTDARVQRARAPYVSISSIMVTGRVSFLVLWGHWNRLKTAPEPGGDWQRSASVEQSVARRWGAVRAGGLGTGTVGGEGGEQWRQWGGQSGGGGEGGEAKTRTKGGQGDGGDDAEWLGEALGVDKALEGGDDVEWVGKALRAVGAKRGGDVYISGISITEDPKAGRTGRLPHPRGRAVLVAHGRELMKVTKGFLTETGVQKWETLGWGSPSLSDMASMADPDSRNVKTWVDDLYSGEEKKKHRSEAAARLDAALGGPVRHLRKREVAARRKSLFARSGGRVAWPCPHRSTSSAMSLETQLEKVGNAVSAGMHEVYSGLNRPDYDVPPQLGGDSPEQINWLAILILVAVFLSLVLGWVLDSRCRGALMEGRPHFWAILLLCTSYLLLIPGLINPVFSFSIVINIIGHRKNVEPEAGHPVCTETTTGLAHLLWKTGSRIGAFLVILFSMVIPAFELVMLVLGEVFRFTSARCAEIFRWVILWVQHRSKWASPDMFAYVLLVDLVRTLDQEPLILSRARLEIGFSCFSTFVVTATVSSLGVPLPQARSRKSVPIAPVALRHLGERGLAIAVSLLALAFVPLFLHGLHAPCMSFHIETKQLFPPYGPLPESARTVVDILDLRHLLRSETSIVSCVTDYIGRLYEWEANTFLSLALISVCVVGSTLLDMLALVLAALHLASGKGYATLNQPHAEMDHPIGQPVLVPTSCKSITIARIARKLSMLDVAMVGVYLVTVCMSMYAKYGVVVSLEHGMLILLGAELVHALTYHLVDSAFSYYEELQAFDEEALRSKTKNEGAEVAPHVDLGCCGTWPKLLRYVPMKAMF</sequence>
<dbReference type="Proteomes" id="UP000186817">
    <property type="component" value="Unassembled WGS sequence"/>
</dbReference>
<proteinExistence type="predicted"/>
<feature type="transmembrane region" description="Helical" evidence="2">
    <location>
        <begin position="802"/>
        <end position="822"/>
    </location>
</feature>
<feature type="compositionally biased region" description="Gly residues" evidence="1">
    <location>
        <begin position="500"/>
        <end position="511"/>
    </location>
</feature>
<evidence type="ECO:0000256" key="1">
    <source>
        <dbReference type="SAM" id="MobiDB-lite"/>
    </source>
</evidence>
<feature type="transmembrane region" description="Helical" evidence="2">
    <location>
        <begin position="994"/>
        <end position="1011"/>
    </location>
</feature>
<keyword evidence="2" id="KW-1133">Transmembrane helix</keyword>
<feature type="transmembrane region" description="Helical" evidence="2">
    <location>
        <begin position="1147"/>
        <end position="1168"/>
    </location>
</feature>
<evidence type="ECO:0000256" key="2">
    <source>
        <dbReference type="SAM" id="Phobius"/>
    </source>
</evidence>
<feature type="compositionally biased region" description="Basic and acidic residues" evidence="1">
    <location>
        <begin position="287"/>
        <end position="303"/>
    </location>
</feature>
<keyword evidence="2" id="KW-0472">Membrane</keyword>